<proteinExistence type="predicted"/>
<dbReference type="EMBL" id="BK035393">
    <property type="protein sequence ID" value="DAG97988.1"/>
    <property type="molecule type" value="Genomic_DNA"/>
</dbReference>
<name>A0A8S5VUE8_9CAUD</name>
<protein>
    <submittedName>
        <fullName evidence="1">Uncharacterized protein</fullName>
    </submittedName>
</protein>
<reference evidence="1" key="1">
    <citation type="journal article" date="2021" name="Proc. Natl. Acad. Sci. U.S.A.">
        <title>A Catalog of Tens of Thousands of Viruses from Human Metagenomes Reveals Hidden Associations with Chronic Diseases.</title>
        <authorList>
            <person name="Tisza M.J."/>
            <person name="Buck C.B."/>
        </authorList>
    </citation>
    <scope>NUCLEOTIDE SEQUENCE</scope>
    <source>
        <strain evidence="1">CtASH1</strain>
    </source>
</reference>
<evidence type="ECO:0000313" key="1">
    <source>
        <dbReference type="EMBL" id="DAG97988.1"/>
    </source>
</evidence>
<accession>A0A8S5VUE8</accession>
<sequence length="176" mass="20849">MVLNHDIFILIEGRQALIKNVDLDLYSRRGDLVVSYQDIIINDEGIKTENHEETVLFIRDGLFCEDYYIVESDPVFYKQFSIKTRNKMKILDMRDIAVVHDLSSKSPEEIMNVYKMIREEILLYTFFNPSIFHKNPYPSLEYKMPNEKIIEKSDESLRNLDGLIDSARSIHWFLSF</sequence>
<organism evidence="1">
    <name type="scientific">Ackermannviridae sp</name>
    <dbReference type="NCBI Taxonomy" id="2831612"/>
    <lineage>
        <taxon>Viruses</taxon>
        <taxon>Duplodnaviria</taxon>
        <taxon>Heunggongvirae</taxon>
        <taxon>Uroviricota</taxon>
        <taxon>Caudoviricetes</taxon>
        <taxon>Pantevenvirales</taxon>
        <taxon>Ackermannviridae</taxon>
    </lineage>
</organism>